<dbReference type="Proteomes" id="UP000030653">
    <property type="component" value="Unassembled WGS sequence"/>
</dbReference>
<dbReference type="RefSeq" id="XP_040632075.1">
    <property type="nucleotide sequence ID" value="XM_040774315.1"/>
</dbReference>
<evidence type="ECO:0008006" key="4">
    <source>
        <dbReference type="Google" id="ProtNLM"/>
    </source>
</evidence>
<dbReference type="AlphaFoldDB" id="M5G4L3"/>
<dbReference type="InterPro" id="IPR037176">
    <property type="entry name" value="Osmotin/thaumatin-like_sf"/>
</dbReference>
<name>M5G4L3_DACPD</name>
<dbReference type="EMBL" id="JH795856">
    <property type="protein sequence ID" value="EJU05181.1"/>
    <property type="molecule type" value="Genomic_DNA"/>
</dbReference>
<proteinExistence type="predicted"/>
<keyword evidence="3" id="KW-1185">Reference proteome</keyword>
<evidence type="ECO:0000313" key="3">
    <source>
        <dbReference type="Proteomes" id="UP000030653"/>
    </source>
</evidence>
<dbReference type="OrthoDB" id="3342934at2759"/>
<feature type="signal peptide" evidence="1">
    <location>
        <begin position="1"/>
        <end position="19"/>
    </location>
</feature>
<keyword evidence="1" id="KW-0732">Signal</keyword>
<accession>M5G4L3</accession>
<feature type="non-terminal residue" evidence="2">
    <location>
        <position position="1"/>
    </location>
</feature>
<organism evidence="2 3">
    <name type="scientific">Dacryopinax primogenitus (strain DJM 731)</name>
    <name type="common">Brown rot fungus</name>
    <dbReference type="NCBI Taxonomy" id="1858805"/>
    <lineage>
        <taxon>Eukaryota</taxon>
        <taxon>Fungi</taxon>
        <taxon>Dikarya</taxon>
        <taxon>Basidiomycota</taxon>
        <taxon>Agaricomycotina</taxon>
        <taxon>Dacrymycetes</taxon>
        <taxon>Dacrymycetales</taxon>
        <taxon>Dacrymycetaceae</taxon>
        <taxon>Dacryopinax</taxon>
    </lineage>
</organism>
<dbReference type="OMA" id="NCAIVET"/>
<sequence length="160" mass="16819">MFALLSVLSIPLLARVARAESHTLSFQNNCGFGTPTLILNGQVASTGDPFTSQGSMSGIAYLQTGNCNFNGENCSLLEFTLTSNGGQGGISSVDVSLIPPHAFSVPTGFFYDGVQECQNDGNECDSADCGPNHAFSKPTDFSSQVQCSTNQDVNLVVTFC</sequence>
<dbReference type="SUPFAM" id="SSF49870">
    <property type="entry name" value="Osmotin, thaumatin-like protein"/>
    <property type="match status" value="1"/>
</dbReference>
<evidence type="ECO:0000256" key="1">
    <source>
        <dbReference type="SAM" id="SignalP"/>
    </source>
</evidence>
<reference evidence="2 3" key="1">
    <citation type="journal article" date="2012" name="Science">
        <title>The Paleozoic origin of enzymatic lignin decomposition reconstructed from 31 fungal genomes.</title>
        <authorList>
            <person name="Floudas D."/>
            <person name="Binder M."/>
            <person name="Riley R."/>
            <person name="Barry K."/>
            <person name="Blanchette R.A."/>
            <person name="Henrissat B."/>
            <person name="Martinez A.T."/>
            <person name="Otillar R."/>
            <person name="Spatafora J.W."/>
            <person name="Yadav J.S."/>
            <person name="Aerts A."/>
            <person name="Benoit I."/>
            <person name="Boyd A."/>
            <person name="Carlson A."/>
            <person name="Copeland A."/>
            <person name="Coutinho P.M."/>
            <person name="de Vries R.P."/>
            <person name="Ferreira P."/>
            <person name="Findley K."/>
            <person name="Foster B."/>
            <person name="Gaskell J."/>
            <person name="Glotzer D."/>
            <person name="Gorecki P."/>
            <person name="Heitman J."/>
            <person name="Hesse C."/>
            <person name="Hori C."/>
            <person name="Igarashi K."/>
            <person name="Jurgens J.A."/>
            <person name="Kallen N."/>
            <person name="Kersten P."/>
            <person name="Kohler A."/>
            <person name="Kuees U."/>
            <person name="Kumar T.K.A."/>
            <person name="Kuo A."/>
            <person name="LaButti K."/>
            <person name="Larrondo L.F."/>
            <person name="Lindquist E."/>
            <person name="Ling A."/>
            <person name="Lombard V."/>
            <person name="Lucas S."/>
            <person name="Lundell T."/>
            <person name="Martin R."/>
            <person name="McLaughlin D.J."/>
            <person name="Morgenstern I."/>
            <person name="Morin E."/>
            <person name="Murat C."/>
            <person name="Nagy L.G."/>
            <person name="Nolan M."/>
            <person name="Ohm R.A."/>
            <person name="Patyshakuliyeva A."/>
            <person name="Rokas A."/>
            <person name="Ruiz-Duenas F.J."/>
            <person name="Sabat G."/>
            <person name="Salamov A."/>
            <person name="Samejima M."/>
            <person name="Schmutz J."/>
            <person name="Slot J.C."/>
            <person name="St John F."/>
            <person name="Stenlid J."/>
            <person name="Sun H."/>
            <person name="Sun S."/>
            <person name="Syed K."/>
            <person name="Tsang A."/>
            <person name="Wiebenga A."/>
            <person name="Young D."/>
            <person name="Pisabarro A."/>
            <person name="Eastwood D.C."/>
            <person name="Martin F."/>
            <person name="Cullen D."/>
            <person name="Grigoriev I.V."/>
            <person name="Hibbett D.S."/>
        </authorList>
    </citation>
    <scope>NUCLEOTIDE SEQUENCE [LARGE SCALE GENOMIC DNA]</scope>
    <source>
        <strain evidence="2 3">DJM-731 SS1</strain>
    </source>
</reference>
<evidence type="ECO:0000313" key="2">
    <source>
        <dbReference type="EMBL" id="EJU05181.1"/>
    </source>
</evidence>
<dbReference type="STRING" id="1858805.M5G4L3"/>
<feature type="chain" id="PRO_5004067563" description="Glycopeptide" evidence="1">
    <location>
        <begin position="20"/>
        <end position="160"/>
    </location>
</feature>
<dbReference type="GeneID" id="63689377"/>
<gene>
    <name evidence="2" type="ORF">DACRYDRAFT_29537</name>
</gene>
<dbReference type="HOGENOM" id="CLU_118873_0_0_1"/>
<protein>
    <recommendedName>
        <fullName evidence="4">Glycopeptide</fullName>
    </recommendedName>
</protein>